<dbReference type="Pfam" id="PF15640">
    <property type="entry name" value="Tox-MPTase4"/>
    <property type="match status" value="1"/>
</dbReference>
<evidence type="ECO:0000313" key="2">
    <source>
        <dbReference type="EMBL" id="SIS92844.1"/>
    </source>
</evidence>
<name>A0A1N7N3C7_9FLAO</name>
<sequence length="177" mass="21272">MLPKQMNFGNIVIMIKINSLLKVRRLCAARRLLQETFDVGVKFVDQNPALKAKLKDWTARRVAGSFNMVEGIMYLRKSVTAYTVQHEMFHMKLWYKMTKEFPDLKGLFEKTLGYENRLFHEEYVLAQFMKNPSKWKDLDLLNDLKEINRLRDLKKMNKVDLQYFKNWNLEQELLKFK</sequence>
<feature type="domain" description="Tox-MPTase4" evidence="1">
    <location>
        <begin position="59"/>
        <end position="151"/>
    </location>
</feature>
<evidence type="ECO:0000259" key="1">
    <source>
        <dbReference type="Pfam" id="PF15640"/>
    </source>
</evidence>
<reference evidence="3" key="1">
    <citation type="submission" date="2017-01" db="EMBL/GenBank/DDBJ databases">
        <authorList>
            <person name="Varghese N."/>
            <person name="Submissions S."/>
        </authorList>
    </citation>
    <scope>NUCLEOTIDE SEQUENCE [LARGE SCALE GENOMIC DNA]</scope>
    <source>
        <strain evidence="3">DSM 21068</strain>
    </source>
</reference>
<protein>
    <submittedName>
        <fullName evidence="2">Metallopeptidase toxin 4</fullName>
    </submittedName>
</protein>
<dbReference type="InterPro" id="IPR028912">
    <property type="entry name" value="Tox-MPTase4_dom"/>
</dbReference>
<gene>
    <name evidence="2" type="ORF">SAMN05421796_106167</name>
</gene>
<dbReference type="AlphaFoldDB" id="A0A1N7N3C7"/>
<dbReference type="EMBL" id="FTOJ01000006">
    <property type="protein sequence ID" value="SIS92844.1"/>
    <property type="molecule type" value="Genomic_DNA"/>
</dbReference>
<evidence type="ECO:0000313" key="3">
    <source>
        <dbReference type="Proteomes" id="UP000186246"/>
    </source>
</evidence>
<proteinExistence type="predicted"/>
<accession>A0A1N7N3C7</accession>
<dbReference type="Proteomes" id="UP000186246">
    <property type="component" value="Unassembled WGS sequence"/>
</dbReference>
<organism evidence="2 3">
    <name type="scientific">Chryseobacterium piscicola</name>
    <dbReference type="NCBI Taxonomy" id="551459"/>
    <lineage>
        <taxon>Bacteria</taxon>
        <taxon>Pseudomonadati</taxon>
        <taxon>Bacteroidota</taxon>
        <taxon>Flavobacteriia</taxon>
        <taxon>Flavobacteriales</taxon>
        <taxon>Weeksellaceae</taxon>
        <taxon>Chryseobacterium group</taxon>
        <taxon>Chryseobacterium</taxon>
    </lineage>
</organism>